<evidence type="ECO:0000256" key="10">
    <source>
        <dbReference type="ARBA" id="ARBA00022737"/>
    </source>
</evidence>
<evidence type="ECO:0000256" key="11">
    <source>
        <dbReference type="ARBA" id="ARBA00022741"/>
    </source>
</evidence>
<dbReference type="PROSITE" id="PS50012">
    <property type="entry name" value="RCC1_3"/>
    <property type="match status" value="3"/>
</dbReference>
<keyword evidence="7" id="KW-0597">Phosphoprotein</keyword>
<dbReference type="FunFam" id="1.10.510.10:FF:000262">
    <property type="entry name" value="Serine/threonine-protein kinase Nek8"/>
    <property type="match status" value="1"/>
</dbReference>
<protein>
    <recommendedName>
        <fullName evidence="4">non-specific serine/threonine protein kinase</fullName>
        <ecNumber evidence="4">2.7.11.1</ecNumber>
    </recommendedName>
</protein>
<keyword evidence="12" id="KW-0418">Kinase</keyword>
<evidence type="ECO:0000313" key="18">
    <source>
        <dbReference type="Proteomes" id="UP001497382"/>
    </source>
</evidence>
<keyword evidence="10" id="KW-0677">Repeat</keyword>
<organism evidence="17 18">
    <name type="scientific">Larinioides sclopetarius</name>
    <dbReference type="NCBI Taxonomy" id="280406"/>
    <lineage>
        <taxon>Eukaryota</taxon>
        <taxon>Metazoa</taxon>
        <taxon>Ecdysozoa</taxon>
        <taxon>Arthropoda</taxon>
        <taxon>Chelicerata</taxon>
        <taxon>Arachnida</taxon>
        <taxon>Araneae</taxon>
        <taxon>Araneomorphae</taxon>
        <taxon>Entelegynae</taxon>
        <taxon>Araneoidea</taxon>
        <taxon>Araneidae</taxon>
        <taxon>Larinioides</taxon>
    </lineage>
</organism>
<evidence type="ECO:0000256" key="15">
    <source>
        <dbReference type="PROSITE-ProRule" id="PRU00235"/>
    </source>
</evidence>
<evidence type="ECO:0000256" key="2">
    <source>
        <dbReference type="ARBA" id="ARBA00004496"/>
    </source>
</evidence>
<evidence type="ECO:0000259" key="16">
    <source>
        <dbReference type="PROSITE" id="PS50011"/>
    </source>
</evidence>
<dbReference type="InterPro" id="IPR008271">
    <property type="entry name" value="Ser/Thr_kinase_AS"/>
</dbReference>
<dbReference type="SMART" id="SM00220">
    <property type="entry name" value="S_TKc"/>
    <property type="match status" value="1"/>
</dbReference>
<keyword evidence="5" id="KW-0963">Cytoplasm</keyword>
<dbReference type="InterPro" id="IPR051997">
    <property type="entry name" value="STK_NEK"/>
</dbReference>
<sequence>MSVEERQVSMNEAKVLSMLDHPNVVAYYESFLEDKTMIIVMEYVQGGTLFDYLIQRKGKLMTEEEVLHYFGQMVYTLQHVHSKLILHRDLKSQNILLNERKNVVKIGDFGISKVLSSKSKAYTVVGTPCYISPELCEGKPYNQKSDIWALGCILYELMTLKRPFDASTLPALIMKIMKGSFEPVEGIYSHELRKLLLSMLHLDHNQRPTAAQIMCHPVMIKVIFKLYVDIGSIPCNKSPEAEEIFPKSDFSKQAHSHIKYASSGVQSSNVVSKSKRSLNALLFENKYSQAVVLSSPPKAVVKSVSLGSEDKIGITGTGLLITWKIRPVISINSEEKSTEDEIPSYIPHVIDERVAINIVSVVCGSSFCICLSENGVVFAFGKASSGCLGLSCDRNINQPRIVESLFNHDIKSIACGPKHVLALSEENDIFVWGHGSSGCLGLGETSFQLLPQLVQIKWEEKPEKIYCGADCSFIITKDLSLLACGSNRHNKLAMDSSEGRQIDETRIFTKIRSEPLQDARVVSVSSGKSHTVILNEEGELYSMGSNHFGQLGWGKPGLDYCMPQRIEKLKGVNIAQVSCGDTFTLFVTHGKELLCCGKSPSSLIIKEESVSCTMKNPKCLEGKRVHCVSSYGENCIVLAEDQ</sequence>
<evidence type="ECO:0000256" key="5">
    <source>
        <dbReference type="ARBA" id="ARBA00022490"/>
    </source>
</evidence>
<comment type="caution">
    <text evidence="17">The sequence shown here is derived from an EMBL/GenBank/DDBJ whole genome shotgun (WGS) entry which is preliminary data.</text>
</comment>
<dbReference type="GO" id="GO:0005524">
    <property type="term" value="F:ATP binding"/>
    <property type="evidence" value="ECO:0007669"/>
    <property type="project" value="UniProtKB-KW"/>
</dbReference>
<dbReference type="SUPFAM" id="SSF56112">
    <property type="entry name" value="Protein kinase-like (PK-like)"/>
    <property type="match status" value="1"/>
</dbReference>
<reference evidence="17 18" key="1">
    <citation type="submission" date="2024-04" db="EMBL/GenBank/DDBJ databases">
        <authorList>
            <person name="Rising A."/>
            <person name="Reimegard J."/>
            <person name="Sonavane S."/>
            <person name="Akerstrom W."/>
            <person name="Nylinder S."/>
            <person name="Hedman E."/>
            <person name="Kallberg Y."/>
        </authorList>
    </citation>
    <scope>NUCLEOTIDE SEQUENCE [LARGE SCALE GENOMIC DNA]</scope>
</reference>
<dbReference type="InterPro" id="IPR000408">
    <property type="entry name" value="Reg_chr_condens"/>
</dbReference>
<dbReference type="InterPro" id="IPR058923">
    <property type="entry name" value="RCC1-like_dom"/>
</dbReference>
<dbReference type="PRINTS" id="PR00633">
    <property type="entry name" value="RCCNDNSATION"/>
</dbReference>
<feature type="repeat" description="RCC1" evidence="15">
    <location>
        <begin position="375"/>
        <end position="426"/>
    </location>
</feature>
<gene>
    <name evidence="17" type="ORF">LARSCL_LOCUS9830</name>
</gene>
<comment type="similarity">
    <text evidence="3">Belongs to the protein kinase superfamily. NEK Ser/Thr protein kinase family. NIMA subfamily.</text>
</comment>
<name>A0AAV2A3C5_9ARAC</name>
<evidence type="ECO:0000256" key="9">
    <source>
        <dbReference type="ARBA" id="ARBA00022723"/>
    </source>
</evidence>
<proteinExistence type="inferred from homology"/>
<evidence type="ECO:0000256" key="1">
    <source>
        <dbReference type="ARBA" id="ARBA00001946"/>
    </source>
</evidence>
<feature type="repeat" description="RCC1" evidence="15">
    <location>
        <begin position="538"/>
        <end position="590"/>
    </location>
</feature>
<dbReference type="EMBL" id="CAXIEN010000113">
    <property type="protein sequence ID" value="CAL1278525.1"/>
    <property type="molecule type" value="Genomic_DNA"/>
</dbReference>
<dbReference type="GO" id="GO:0005737">
    <property type="term" value="C:cytoplasm"/>
    <property type="evidence" value="ECO:0007669"/>
    <property type="project" value="UniProtKB-SubCell"/>
</dbReference>
<dbReference type="Gene3D" id="3.30.200.20">
    <property type="entry name" value="Phosphorylase Kinase, domain 1"/>
    <property type="match status" value="1"/>
</dbReference>
<evidence type="ECO:0000256" key="14">
    <source>
        <dbReference type="ARBA" id="ARBA00022842"/>
    </source>
</evidence>
<comment type="cofactor">
    <cofactor evidence="1">
        <name>Mg(2+)</name>
        <dbReference type="ChEBI" id="CHEBI:18420"/>
    </cofactor>
</comment>
<evidence type="ECO:0000256" key="12">
    <source>
        <dbReference type="ARBA" id="ARBA00022777"/>
    </source>
</evidence>
<keyword evidence="18" id="KW-1185">Reference proteome</keyword>
<accession>A0AAV2A3C5</accession>
<feature type="repeat" description="RCC1" evidence="15">
    <location>
        <begin position="427"/>
        <end position="478"/>
    </location>
</feature>
<evidence type="ECO:0000256" key="8">
    <source>
        <dbReference type="ARBA" id="ARBA00022679"/>
    </source>
</evidence>
<dbReference type="PROSITE" id="PS00108">
    <property type="entry name" value="PROTEIN_KINASE_ST"/>
    <property type="match status" value="1"/>
</dbReference>
<dbReference type="PANTHER" id="PTHR44535">
    <property type="entry name" value="PROTEIN CBG16200"/>
    <property type="match status" value="1"/>
</dbReference>
<feature type="domain" description="Protein kinase" evidence="16">
    <location>
        <begin position="1"/>
        <end position="219"/>
    </location>
</feature>
<dbReference type="Proteomes" id="UP001497382">
    <property type="component" value="Unassembled WGS sequence"/>
</dbReference>
<dbReference type="InterPro" id="IPR011009">
    <property type="entry name" value="Kinase-like_dom_sf"/>
</dbReference>
<keyword evidence="8" id="KW-0808">Transferase</keyword>
<evidence type="ECO:0000313" key="17">
    <source>
        <dbReference type="EMBL" id="CAL1278525.1"/>
    </source>
</evidence>
<dbReference type="SUPFAM" id="SSF50985">
    <property type="entry name" value="RCC1/BLIP-II"/>
    <property type="match status" value="1"/>
</dbReference>
<evidence type="ECO:0000256" key="3">
    <source>
        <dbReference type="ARBA" id="ARBA00010886"/>
    </source>
</evidence>
<evidence type="ECO:0000256" key="7">
    <source>
        <dbReference type="ARBA" id="ARBA00022553"/>
    </source>
</evidence>
<dbReference type="Gene3D" id="2.130.10.30">
    <property type="entry name" value="Regulator of chromosome condensation 1/beta-lactamase-inhibitor protein II"/>
    <property type="match status" value="1"/>
</dbReference>
<keyword evidence="11" id="KW-0547">Nucleotide-binding</keyword>
<evidence type="ECO:0000256" key="13">
    <source>
        <dbReference type="ARBA" id="ARBA00022840"/>
    </source>
</evidence>
<comment type="subcellular location">
    <subcellularLocation>
        <location evidence="2">Cytoplasm</location>
    </subcellularLocation>
</comment>
<dbReference type="Pfam" id="PF25390">
    <property type="entry name" value="WD40_RLD"/>
    <property type="match status" value="1"/>
</dbReference>
<dbReference type="AlphaFoldDB" id="A0AAV2A3C5"/>
<dbReference type="EC" id="2.7.11.1" evidence="4"/>
<keyword evidence="6" id="KW-0723">Serine/threonine-protein kinase</keyword>
<keyword evidence="13" id="KW-0067">ATP-binding</keyword>
<dbReference type="Gene3D" id="1.10.510.10">
    <property type="entry name" value="Transferase(Phosphotransferase) domain 1"/>
    <property type="match status" value="1"/>
</dbReference>
<dbReference type="InterPro" id="IPR000719">
    <property type="entry name" value="Prot_kinase_dom"/>
</dbReference>
<dbReference type="Pfam" id="PF00069">
    <property type="entry name" value="Pkinase"/>
    <property type="match status" value="1"/>
</dbReference>
<evidence type="ECO:0000256" key="6">
    <source>
        <dbReference type="ARBA" id="ARBA00022527"/>
    </source>
</evidence>
<keyword evidence="9" id="KW-0479">Metal-binding</keyword>
<dbReference type="GO" id="GO:0046872">
    <property type="term" value="F:metal ion binding"/>
    <property type="evidence" value="ECO:0007669"/>
    <property type="project" value="UniProtKB-KW"/>
</dbReference>
<evidence type="ECO:0000256" key="4">
    <source>
        <dbReference type="ARBA" id="ARBA00012513"/>
    </source>
</evidence>
<keyword evidence="14" id="KW-0460">Magnesium</keyword>
<dbReference type="PANTHER" id="PTHR44535:SF4">
    <property type="entry name" value="SERINE_THREONINE-PROTEIN KINASE NEK8"/>
    <property type="match status" value="1"/>
</dbReference>
<dbReference type="PROSITE" id="PS50011">
    <property type="entry name" value="PROTEIN_KINASE_DOM"/>
    <property type="match status" value="1"/>
</dbReference>
<dbReference type="InterPro" id="IPR009091">
    <property type="entry name" value="RCC1/BLIP-II"/>
</dbReference>
<dbReference type="GO" id="GO:0004674">
    <property type="term" value="F:protein serine/threonine kinase activity"/>
    <property type="evidence" value="ECO:0007669"/>
    <property type="project" value="UniProtKB-KW"/>
</dbReference>